<evidence type="ECO:0000313" key="7">
    <source>
        <dbReference type="Proteomes" id="UP000180175"/>
    </source>
</evidence>
<evidence type="ECO:0000259" key="4">
    <source>
        <dbReference type="Pfam" id="PF17853"/>
    </source>
</evidence>
<reference evidence="6" key="4">
    <citation type="submission" date="2020-10" db="EMBL/GenBank/DDBJ databases">
        <authorList>
            <person name="Bassil N.M."/>
            <person name="Lloyd J.R."/>
        </authorList>
    </citation>
    <scope>NUCLEOTIDE SEQUENCE</scope>
    <source>
        <strain evidence="6">NB2006</strain>
    </source>
</reference>
<dbReference type="Pfam" id="PF13556">
    <property type="entry name" value="HTH_30"/>
    <property type="match status" value="1"/>
</dbReference>
<evidence type="ECO:0000256" key="1">
    <source>
        <dbReference type="ARBA" id="ARBA00006754"/>
    </source>
</evidence>
<evidence type="ECO:0000259" key="2">
    <source>
        <dbReference type="Pfam" id="PF05651"/>
    </source>
</evidence>
<name>A0A1S2MFD0_9BACI</name>
<feature type="domain" description="CdaR GGDEF-like" evidence="4">
    <location>
        <begin position="151"/>
        <end position="278"/>
    </location>
</feature>
<dbReference type="InterPro" id="IPR042070">
    <property type="entry name" value="PucR_C-HTH_sf"/>
</dbReference>
<dbReference type="KEGG" id="aia:AWH56_012415"/>
<dbReference type="Gene3D" id="1.10.10.2840">
    <property type="entry name" value="PucR C-terminal helix-turn-helix domain"/>
    <property type="match status" value="1"/>
</dbReference>
<proteinExistence type="inferred from homology"/>
<accession>A0A1S2MFD0</accession>
<reference evidence="6 7" key="2">
    <citation type="journal article" date="2017" name="Genome Announc.">
        <title>Draft Genome Sequences of Four Alkaliphilic Bacteria Belonging to the Anaerobacillus Genus.</title>
        <authorList>
            <person name="Bassil N.M."/>
            <person name="Lloyd J.R."/>
        </authorList>
    </citation>
    <scope>NUCLEOTIDE SEQUENCE [LARGE SCALE GENOMIC DNA]</scope>
    <source>
        <strain evidence="6 7">NB2006</strain>
    </source>
</reference>
<dbReference type="InterPro" id="IPR041522">
    <property type="entry name" value="CdaR_GGDEF"/>
</dbReference>
<dbReference type="Pfam" id="PF17853">
    <property type="entry name" value="GGDEF_2"/>
    <property type="match status" value="1"/>
</dbReference>
<protein>
    <submittedName>
        <fullName evidence="6">Helix-turn-helix domain-containing protein</fullName>
    </submittedName>
</protein>
<sequence length="403" mass="45927">MKINTITLRPIFAQQIVDKISQAIGYNVNLFDTNGRIVGSTEKNRIHEYHEGAYKAISTCKEVIINDNNKSSYVGSKSGINLPLEWNKKLIGVIGISGPPEEIKRYALITKVTAETMINNTFAKLQNRTEITMKEHLIHNIIYHSEENNYPIKQQASLLGIDLSSPKVAILVDLETFETYKESKKYIDQVLQCIDFVFAGKNDYLQAYIGDSKFIVFVPINKVTSLDVNRMYFTRIANHINDILAQTFDCKITIGIGSLCQSKCSLKNSFEEALEAITIGLDQSINNVFFADDLGLDLLLKNIPQKTINNFFHNMVGNNPIYKIFDDTLVNTLEEFFNHNLNISETARALFIHRNTLLYRLEKVFKLTNKDPRSFLEAIELKVLLSLGKVNEREKPLKEVTME</sequence>
<reference evidence="5 7" key="1">
    <citation type="submission" date="2016-10" db="EMBL/GenBank/DDBJ databases">
        <title>Draft genome sequences of four alkaliphilic bacteria belonging to the Anaerobacillus genus.</title>
        <authorList>
            <person name="Bassil N.M."/>
            <person name="Lloyd J.R."/>
        </authorList>
    </citation>
    <scope>NUCLEOTIDE SEQUENCE [LARGE SCALE GENOMIC DNA]</scope>
    <source>
        <strain evidence="5 7">NB2006</strain>
    </source>
</reference>
<dbReference type="InterPro" id="IPR051448">
    <property type="entry name" value="CdaR-like_regulators"/>
</dbReference>
<dbReference type="OrthoDB" id="9792148at2"/>
<evidence type="ECO:0000313" key="5">
    <source>
        <dbReference type="EMBL" id="OIJ22567.1"/>
    </source>
</evidence>
<feature type="domain" description="Putative sugar diacid recognition" evidence="2">
    <location>
        <begin position="10"/>
        <end position="140"/>
    </location>
</feature>
<comment type="similarity">
    <text evidence="1">Belongs to the CdaR family.</text>
</comment>
<dbReference type="PANTHER" id="PTHR33744:SF16">
    <property type="entry name" value="CARBOHYDRATE DIACID REGULATOR"/>
    <property type="match status" value="1"/>
</dbReference>
<dbReference type="EMBL" id="CP063356">
    <property type="protein sequence ID" value="QOY38265.1"/>
    <property type="molecule type" value="Genomic_DNA"/>
</dbReference>
<gene>
    <name evidence="6" type="ORF">AWH56_012415</name>
    <name evidence="5" type="ORF">AWH56_05665</name>
</gene>
<evidence type="ECO:0000259" key="3">
    <source>
        <dbReference type="Pfam" id="PF13556"/>
    </source>
</evidence>
<dbReference type="PANTHER" id="PTHR33744">
    <property type="entry name" value="CARBOHYDRATE DIACID REGULATOR"/>
    <property type="match status" value="1"/>
</dbReference>
<organism evidence="5 7">
    <name type="scientific">Anaerobacillus isosaccharinicus</name>
    <dbReference type="NCBI Taxonomy" id="1532552"/>
    <lineage>
        <taxon>Bacteria</taxon>
        <taxon>Bacillati</taxon>
        <taxon>Bacillota</taxon>
        <taxon>Bacilli</taxon>
        <taxon>Bacillales</taxon>
        <taxon>Bacillaceae</taxon>
        <taxon>Anaerobacillus</taxon>
    </lineage>
</organism>
<dbReference type="SUPFAM" id="SSF46689">
    <property type="entry name" value="Homeodomain-like"/>
    <property type="match status" value="1"/>
</dbReference>
<dbReference type="Proteomes" id="UP000180175">
    <property type="component" value="Chromosome"/>
</dbReference>
<dbReference type="AlphaFoldDB" id="A0A1S2MFD0"/>
<feature type="domain" description="PucR C-terminal helix-turn-helix" evidence="3">
    <location>
        <begin position="329"/>
        <end position="385"/>
    </location>
</feature>
<reference evidence="6 7" key="3">
    <citation type="journal article" date="2019" name="Int. J. Syst. Evol. Microbiol.">
        <title>Anaerobacillus isosaccharinicus sp. nov., an alkaliphilic bacterium which degrades isosaccharinic acid.</title>
        <authorList>
            <person name="Bassil N.M."/>
            <person name="Lloyd J.R."/>
        </authorList>
    </citation>
    <scope>NUCLEOTIDE SEQUENCE [LARGE SCALE GENOMIC DNA]</scope>
    <source>
        <strain evidence="6 7">NB2006</strain>
    </source>
</reference>
<dbReference type="EMBL" id="LQXD01000050">
    <property type="protein sequence ID" value="OIJ22567.1"/>
    <property type="molecule type" value="Genomic_DNA"/>
</dbReference>
<dbReference type="Pfam" id="PF05651">
    <property type="entry name" value="Diacid_rec"/>
    <property type="match status" value="1"/>
</dbReference>
<dbReference type="InterPro" id="IPR025736">
    <property type="entry name" value="PucR_C-HTH_dom"/>
</dbReference>
<evidence type="ECO:0000313" key="6">
    <source>
        <dbReference type="EMBL" id="QOY38265.1"/>
    </source>
</evidence>
<dbReference type="InterPro" id="IPR008599">
    <property type="entry name" value="Diacid_rec"/>
</dbReference>
<dbReference type="InterPro" id="IPR009057">
    <property type="entry name" value="Homeodomain-like_sf"/>
</dbReference>
<keyword evidence="7" id="KW-1185">Reference proteome</keyword>
<dbReference type="RefSeq" id="WP_071316204.1">
    <property type="nucleotide sequence ID" value="NZ_CP063356.2"/>
</dbReference>